<comment type="subunit">
    <text evidence="2">Homotrimer.</text>
</comment>
<protein>
    <recommendedName>
        <fullName evidence="8">Corrinoid adenosyltransferase MMAB</fullName>
    </recommendedName>
    <alternativeName>
        <fullName evidence="9">ATP:co(I)rrinoid adenosyltransferase MMAB</fullName>
    </alternativeName>
</protein>
<evidence type="ECO:0000256" key="7">
    <source>
        <dbReference type="ARBA" id="ARBA00056747"/>
    </source>
</evidence>
<feature type="domain" description="Cobalamin adenosyltransferase-like" evidence="11">
    <location>
        <begin position="22"/>
        <end position="192"/>
    </location>
</feature>
<accession>A0N0H2</accession>
<dbReference type="GO" id="GO:0008817">
    <property type="term" value="F:corrinoid adenosyltransferase activity"/>
    <property type="evidence" value="ECO:0007669"/>
    <property type="project" value="UniProtKB-ARBA"/>
</dbReference>
<evidence type="ECO:0000256" key="5">
    <source>
        <dbReference type="ARBA" id="ARBA00022840"/>
    </source>
</evidence>
<dbReference type="InterPro" id="IPR016030">
    <property type="entry name" value="CblAdoTrfase-like"/>
</dbReference>
<dbReference type="AlphaFoldDB" id="A0N0H2"/>
<dbReference type="FunFam" id="1.20.1200.10:FF:000001">
    <property type="entry name" value="Cob(I)yrinic acid a,c-diamide adenosyltransferase"/>
    <property type="match status" value="1"/>
</dbReference>
<evidence type="ECO:0000259" key="11">
    <source>
        <dbReference type="Pfam" id="PF01923"/>
    </source>
</evidence>
<keyword evidence="4 10" id="KW-0547">Nucleotide-binding</keyword>
<dbReference type="Pfam" id="PF01923">
    <property type="entry name" value="Cob_adeno_trans"/>
    <property type="match status" value="1"/>
</dbReference>
<evidence type="ECO:0000256" key="10">
    <source>
        <dbReference type="RuleBase" id="RU366026"/>
    </source>
</evidence>
<proteinExistence type="evidence at transcript level"/>
<dbReference type="GO" id="GO:0009235">
    <property type="term" value="P:cobalamin metabolic process"/>
    <property type="evidence" value="ECO:0007669"/>
    <property type="project" value="UniProtKB-ARBA"/>
</dbReference>
<dbReference type="PANTHER" id="PTHR12213">
    <property type="entry name" value="CORRINOID ADENOSYLTRANSFERASE"/>
    <property type="match status" value="1"/>
</dbReference>
<evidence type="ECO:0000256" key="6">
    <source>
        <dbReference type="ARBA" id="ARBA00051988"/>
    </source>
</evidence>
<evidence type="ECO:0000256" key="9">
    <source>
        <dbReference type="ARBA" id="ARBA00075216"/>
    </source>
</evidence>
<reference evidence="12" key="1">
    <citation type="journal article" date="2006" name="BMC Genomics">
        <title>Comparative EST analysis provides insights into the basal aquatic fungus Blastocladiella emersonii.</title>
        <authorList>
            <person name="Ribichich K.F."/>
            <person name="Georg R.C."/>
            <person name="Gomes S.L."/>
        </authorList>
    </citation>
    <scope>NUCLEOTIDE SEQUENCE</scope>
</reference>
<dbReference type="InterPro" id="IPR036451">
    <property type="entry name" value="CblAdoTrfase-like_sf"/>
</dbReference>
<dbReference type="Gene3D" id="1.20.1200.10">
    <property type="entry name" value="Cobalamin adenosyltransferase-like"/>
    <property type="match status" value="1"/>
</dbReference>
<comment type="similarity">
    <text evidence="1 10">Belongs to the Cob(I)alamin adenosyltransferase family.</text>
</comment>
<dbReference type="InterPro" id="IPR029499">
    <property type="entry name" value="PduO-typ"/>
</dbReference>
<evidence type="ECO:0000256" key="4">
    <source>
        <dbReference type="ARBA" id="ARBA00022741"/>
    </source>
</evidence>
<keyword evidence="3 10" id="KW-0808">Transferase</keyword>
<keyword evidence="5 10" id="KW-0067">ATP-binding</keyword>
<sequence length="217" mass="23408">RSGLPGRPRVRTKQRKSSTMKIYTKTGDKGTSSLYNGERRSKTDAVFEALGSVDELSSSIGVAAEYCGQAGNGLAEQLQEIQCVLIEMGSNIATPRQSSADAPYKLAKTAFDEAHVAQLEAWIDALDATLPALTNFILPSGGLAAAHLHQCRSVARRAERSLVPLAAADEVDAGVTQYANRLSDYFFVAARHAAKHEGQVERVFVAKRVVERSLSCE</sequence>
<evidence type="ECO:0000313" key="12">
    <source>
        <dbReference type="EMBL" id="ABK34898.1"/>
    </source>
</evidence>
<dbReference type="SUPFAM" id="SSF89028">
    <property type="entry name" value="Cobalamin adenosyltransferase-like"/>
    <property type="match status" value="1"/>
</dbReference>
<name>A0N0H2_BLAEM</name>
<dbReference type="EMBL" id="EF064251">
    <property type="protein sequence ID" value="ABK34898.1"/>
    <property type="molecule type" value="mRNA"/>
</dbReference>
<comment type="catalytic activity">
    <reaction evidence="6">
        <text>cob(I)alamin-[corrinoid adenosyltransferase] + ATP = apo-[corrinoid adenosyltransferase] + adenosylcob(III)alamin + triphosphate</text>
        <dbReference type="Rhea" id="RHEA:56796"/>
        <dbReference type="Rhea" id="RHEA-COMP:14743"/>
        <dbReference type="Rhea" id="RHEA-COMP:14744"/>
        <dbReference type="ChEBI" id="CHEBI:18036"/>
        <dbReference type="ChEBI" id="CHEBI:18408"/>
        <dbReference type="ChEBI" id="CHEBI:30616"/>
        <dbReference type="ChEBI" id="CHEBI:60488"/>
        <dbReference type="ChEBI" id="CHEBI:83228"/>
    </reaction>
    <physiologicalReaction direction="left-to-right" evidence="6">
        <dbReference type="Rhea" id="RHEA:56797"/>
    </physiologicalReaction>
</comment>
<comment type="function">
    <text evidence="7">Converts cob(I)alamin to adenosylcobalamin (adenosylcob(III)alamin), a coenzyme for methylmalonyl-CoA mutase, therefore participates in the final step of the vitamin B12 conversion. Generates adenosylcobalamin (AdoCbl) and directly delivers the cofactor to MUT in a transfer that is stimulated by ATP-binding to MMAB and gated by MMAA.</text>
</comment>
<evidence type="ECO:0000256" key="2">
    <source>
        <dbReference type="ARBA" id="ARBA00011233"/>
    </source>
</evidence>
<evidence type="ECO:0000256" key="3">
    <source>
        <dbReference type="ARBA" id="ARBA00022679"/>
    </source>
</evidence>
<evidence type="ECO:0000256" key="1">
    <source>
        <dbReference type="ARBA" id="ARBA00007487"/>
    </source>
</evidence>
<dbReference type="PANTHER" id="PTHR12213:SF0">
    <property type="entry name" value="CORRINOID ADENOSYLTRANSFERASE MMAB"/>
    <property type="match status" value="1"/>
</dbReference>
<dbReference type="GO" id="GO:0005524">
    <property type="term" value="F:ATP binding"/>
    <property type="evidence" value="ECO:0007669"/>
    <property type="project" value="UniProtKB-UniRule"/>
</dbReference>
<evidence type="ECO:0000256" key="8">
    <source>
        <dbReference type="ARBA" id="ARBA00071654"/>
    </source>
</evidence>
<organism evidence="12">
    <name type="scientific">Blastocladiella emersonii</name>
    <name type="common">Aquatic fungus</name>
    <dbReference type="NCBI Taxonomy" id="4808"/>
    <lineage>
        <taxon>Eukaryota</taxon>
        <taxon>Fungi</taxon>
        <taxon>Fungi incertae sedis</taxon>
        <taxon>Blastocladiomycota</taxon>
        <taxon>Blastocladiomycetes</taxon>
        <taxon>Blastocladiales</taxon>
        <taxon>Blastocladiaceae</taxon>
        <taxon>Blastocladiella</taxon>
    </lineage>
</organism>
<dbReference type="NCBIfam" id="TIGR00636">
    <property type="entry name" value="PduO_Nterm"/>
    <property type="match status" value="1"/>
</dbReference>
<feature type="non-terminal residue" evidence="12">
    <location>
        <position position="1"/>
    </location>
</feature>